<feature type="transmembrane region" description="Helical" evidence="1">
    <location>
        <begin position="51"/>
        <end position="72"/>
    </location>
</feature>
<keyword evidence="1" id="KW-1133">Transmembrane helix</keyword>
<accession>A0A1B8PJ35</accession>
<dbReference type="RefSeq" id="WP_064618034.1">
    <property type="nucleotide sequence ID" value="NZ_LZDN01000025.1"/>
</dbReference>
<evidence type="ECO:0000256" key="1">
    <source>
        <dbReference type="SAM" id="Phobius"/>
    </source>
</evidence>
<feature type="transmembrane region" description="Helical" evidence="1">
    <location>
        <begin position="7"/>
        <end position="31"/>
    </location>
</feature>
<evidence type="ECO:0000313" key="2">
    <source>
        <dbReference type="EMBL" id="OBX49937.1"/>
    </source>
</evidence>
<feature type="transmembrane region" description="Helical" evidence="1">
    <location>
        <begin position="117"/>
        <end position="142"/>
    </location>
</feature>
<organism evidence="2 3">
    <name type="scientific">Moraxella nonliquefaciens</name>
    <dbReference type="NCBI Taxonomy" id="478"/>
    <lineage>
        <taxon>Bacteria</taxon>
        <taxon>Pseudomonadati</taxon>
        <taxon>Pseudomonadota</taxon>
        <taxon>Gammaproteobacteria</taxon>
        <taxon>Moraxellales</taxon>
        <taxon>Moraxellaceae</taxon>
        <taxon>Moraxella</taxon>
    </lineage>
</organism>
<gene>
    <name evidence="2" type="ORF">A9Z60_10075</name>
</gene>
<dbReference type="Proteomes" id="UP000092671">
    <property type="component" value="Unassembled WGS sequence"/>
</dbReference>
<proteinExistence type="predicted"/>
<name>A0A1B8PJ35_MORNO</name>
<sequence length="161" mass="19064">MKRKNYFYILLEIISGFSICYSICIIPFFYLMYPKFFDNFGMEFILNLKGLMAFLIIMLVFSFPVFILLALVRLLINNKISYLINFVLFECYGYFLFGYPDTNYFNGSLLYILQTQYFIYSIPMTVIFLLIVFIIDVNYVGIKLNNGYLKNKNNRGASHEN</sequence>
<keyword evidence="1" id="KW-0472">Membrane</keyword>
<reference evidence="2 3" key="1">
    <citation type="submission" date="2016-06" db="EMBL/GenBank/DDBJ databases">
        <title>Draft genome of Moraxella nonliquefaciens CCUG 60284.</title>
        <authorList>
            <person name="Salva-Serra F."/>
            <person name="Engstrom-Jakobsson H."/>
            <person name="Thorell K."/>
            <person name="Gonzales-Siles L."/>
            <person name="Karlsson R."/>
            <person name="Boulund F."/>
            <person name="Engstrand L."/>
            <person name="Kristiansson E."/>
            <person name="Moore E."/>
        </authorList>
    </citation>
    <scope>NUCLEOTIDE SEQUENCE [LARGE SCALE GENOMIC DNA]</scope>
    <source>
        <strain evidence="2 3">CCUG 60284</strain>
    </source>
</reference>
<dbReference type="AlphaFoldDB" id="A0A1B8PJ35"/>
<comment type="caution">
    <text evidence="2">The sequence shown here is derived from an EMBL/GenBank/DDBJ whole genome shotgun (WGS) entry which is preliminary data.</text>
</comment>
<feature type="transmembrane region" description="Helical" evidence="1">
    <location>
        <begin position="79"/>
        <end position="97"/>
    </location>
</feature>
<evidence type="ECO:0000313" key="3">
    <source>
        <dbReference type="Proteomes" id="UP000092671"/>
    </source>
</evidence>
<dbReference type="EMBL" id="LZDN01000025">
    <property type="protein sequence ID" value="OBX49937.1"/>
    <property type="molecule type" value="Genomic_DNA"/>
</dbReference>
<keyword evidence="1" id="KW-0812">Transmembrane</keyword>
<protein>
    <submittedName>
        <fullName evidence="2">Uncharacterized protein</fullName>
    </submittedName>
</protein>